<dbReference type="Proteomes" id="UP000003448">
    <property type="component" value="Unassembled WGS sequence"/>
</dbReference>
<evidence type="ECO:0000256" key="1">
    <source>
        <dbReference type="SAM" id="MobiDB-lite"/>
    </source>
</evidence>
<sequence length="60" mass="6742">MTHRYTAQQRYRLRLTAVAAASPGVSRAVVHGLLASKQERAAESEHAVRRSVRSLRCPKR</sequence>
<comment type="caution">
    <text evidence="2">The sequence shown here is derived from an EMBL/GenBank/DDBJ whole genome shotgun (WGS) entry which is preliminary data.</text>
</comment>
<dbReference type="EMBL" id="CAIE01000026">
    <property type="protein sequence ID" value="CCH18452.1"/>
    <property type="molecule type" value="Genomic_DNA"/>
</dbReference>
<feature type="region of interest" description="Disordered" evidence="1">
    <location>
        <begin position="39"/>
        <end position="60"/>
    </location>
</feature>
<protein>
    <submittedName>
        <fullName evidence="2">Uncharacterized protein</fullName>
    </submittedName>
</protein>
<keyword evidence="3" id="KW-1185">Reference proteome</keyword>
<evidence type="ECO:0000313" key="3">
    <source>
        <dbReference type="Proteomes" id="UP000003448"/>
    </source>
</evidence>
<reference evidence="3" key="1">
    <citation type="journal article" date="2012" name="J. Bacteriol.">
        <title>Genome Sequence of Micromonospora lupini Lupac 08, Isolated from Root Nodules of Lupinus angustifolius.</title>
        <authorList>
            <person name="Alonso-Vega P."/>
            <person name="Normand P."/>
            <person name="Bacigalupe R."/>
            <person name="Pujic P."/>
            <person name="Lajus A."/>
            <person name="Vallenet D."/>
            <person name="Carro L."/>
            <person name="Coll P."/>
            <person name="Trujillo M.E."/>
        </authorList>
    </citation>
    <scope>NUCLEOTIDE SEQUENCE [LARGE SCALE GENOMIC DNA]</scope>
    <source>
        <strain evidence="3">Lupac 08</strain>
    </source>
</reference>
<feature type="compositionally biased region" description="Basic residues" evidence="1">
    <location>
        <begin position="49"/>
        <end position="60"/>
    </location>
</feature>
<dbReference type="AlphaFoldDB" id="I0L3Q5"/>
<gene>
    <name evidence="2" type="ORF">MILUP08_43362</name>
</gene>
<organism evidence="2 3">
    <name type="scientific">Micromonospora lupini str. Lupac 08</name>
    <dbReference type="NCBI Taxonomy" id="1150864"/>
    <lineage>
        <taxon>Bacteria</taxon>
        <taxon>Bacillati</taxon>
        <taxon>Actinomycetota</taxon>
        <taxon>Actinomycetes</taxon>
        <taxon>Micromonosporales</taxon>
        <taxon>Micromonosporaceae</taxon>
        <taxon>Micromonospora</taxon>
    </lineage>
</organism>
<name>I0L3Q5_9ACTN</name>
<feature type="compositionally biased region" description="Basic and acidic residues" evidence="1">
    <location>
        <begin position="39"/>
        <end position="48"/>
    </location>
</feature>
<dbReference type="STRING" id="1150864.MILUP08_43362"/>
<accession>I0L3Q5</accession>
<proteinExistence type="predicted"/>
<evidence type="ECO:0000313" key="2">
    <source>
        <dbReference type="EMBL" id="CCH18452.1"/>
    </source>
</evidence>